<evidence type="ECO:0000313" key="2">
    <source>
        <dbReference type="EMBL" id="RMX54393.1"/>
    </source>
</evidence>
<gene>
    <name evidence="2" type="ORF">pdam_00013881</name>
</gene>
<dbReference type="Proteomes" id="UP000275408">
    <property type="component" value="Unassembled WGS sequence"/>
</dbReference>
<keyword evidence="3" id="KW-1185">Reference proteome</keyword>
<dbReference type="AlphaFoldDB" id="A0A3M6UL41"/>
<proteinExistence type="predicted"/>
<reference evidence="2 3" key="1">
    <citation type="journal article" date="2018" name="Sci. Rep.">
        <title>Comparative analysis of the Pocillopora damicornis genome highlights role of immune system in coral evolution.</title>
        <authorList>
            <person name="Cunning R."/>
            <person name="Bay R.A."/>
            <person name="Gillette P."/>
            <person name="Baker A.C."/>
            <person name="Traylor-Knowles N."/>
        </authorList>
    </citation>
    <scope>NUCLEOTIDE SEQUENCE [LARGE SCALE GENOMIC DNA]</scope>
    <source>
        <strain evidence="2">RSMAS</strain>
        <tissue evidence="2">Whole animal</tissue>
    </source>
</reference>
<evidence type="ECO:0000313" key="3">
    <source>
        <dbReference type="Proteomes" id="UP000275408"/>
    </source>
</evidence>
<feature type="region of interest" description="Disordered" evidence="1">
    <location>
        <begin position="1"/>
        <end position="28"/>
    </location>
</feature>
<protein>
    <submittedName>
        <fullName evidence="2">Uncharacterized protein</fullName>
    </submittedName>
</protein>
<comment type="caution">
    <text evidence="2">The sequence shown here is derived from an EMBL/GenBank/DDBJ whole genome shotgun (WGS) entry which is preliminary data.</text>
</comment>
<name>A0A3M6UL41_POCDA</name>
<evidence type="ECO:0000256" key="1">
    <source>
        <dbReference type="SAM" id="MobiDB-lite"/>
    </source>
</evidence>
<sequence length="220" mass="26077">MRTAQNWLGELPENQRRRRHRLDGSRSRGDCSLTAQSVNNHIVQEVQLQNRSLCLKQIIGELEQDFKTRPSLELQQNRFSRSLPNICDLRLTEVALQNATAYKQNSQPLTLSNSFPAIERILKEKINYSRWKWRHYTERKIYNQMWRSLGKDVHERDRNSKREKALYSGLATHSNEHRKRQQSENKPNLSTQISRPEGKSDKSSWHRSKRHVLPRILLTD</sequence>
<dbReference type="EMBL" id="RCHS01001270">
    <property type="protein sequence ID" value="RMX54393.1"/>
    <property type="molecule type" value="Genomic_DNA"/>
</dbReference>
<feature type="compositionally biased region" description="Polar residues" evidence="1">
    <location>
        <begin position="184"/>
        <end position="194"/>
    </location>
</feature>
<feature type="region of interest" description="Disordered" evidence="1">
    <location>
        <begin position="168"/>
        <end position="208"/>
    </location>
</feature>
<organism evidence="2 3">
    <name type="scientific">Pocillopora damicornis</name>
    <name type="common">Cauliflower coral</name>
    <name type="synonym">Millepora damicornis</name>
    <dbReference type="NCBI Taxonomy" id="46731"/>
    <lineage>
        <taxon>Eukaryota</taxon>
        <taxon>Metazoa</taxon>
        <taxon>Cnidaria</taxon>
        <taxon>Anthozoa</taxon>
        <taxon>Hexacorallia</taxon>
        <taxon>Scleractinia</taxon>
        <taxon>Astrocoeniina</taxon>
        <taxon>Pocilloporidae</taxon>
        <taxon>Pocillopora</taxon>
    </lineage>
</organism>
<accession>A0A3M6UL41</accession>